<keyword evidence="3" id="KW-1185">Reference proteome</keyword>
<dbReference type="Proteomes" id="UP001215280">
    <property type="component" value="Unassembled WGS sequence"/>
</dbReference>
<sequence length="151" mass="17012">MHHQDMRLLGQMTEGVYKDDPLDGIHPGVISHYLGVMGPKKHRGPNRTGAGHAEDDDDSDSEEEDGFPDIDDAEADMENRISMDQAHNIRHAPIKAIFMDLLEDILEQDNVPEDYGVQDVECDEEDYPETVMLKNSEDVLGEHNAAWDVSR</sequence>
<accession>A0AAD7MXW9</accession>
<feature type="compositionally biased region" description="Acidic residues" evidence="1">
    <location>
        <begin position="54"/>
        <end position="76"/>
    </location>
</feature>
<dbReference type="AlphaFoldDB" id="A0AAD7MXW9"/>
<proteinExistence type="predicted"/>
<gene>
    <name evidence="2" type="ORF">DFH07DRAFT_967103</name>
</gene>
<protein>
    <submittedName>
        <fullName evidence="2">Uncharacterized protein</fullName>
    </submittedName>
</protein>
<evidence type="ECO:0000313" key="3">
    <source>
        <dbReference type="Proteomes" id="UP001215280"/>
    </source>
</evidence>
<evidence type="ECO:0000256" key="1">
    <source>
        <dbReference type="SAM" id="MobiDB-lite"/>
    </source>
</evidence>
<name>A0AAD7MXW9_9AGAR</name>
<feature type="region of interest" description="Disordered" evidence="1">
    <location>
        <begin position="36"/>
        <end position="76"/>
    </location>
</feature>
<reference evidence="2" key="1">
    <citation type="submission" date="2023-03" db="EMBL/GenBank/DDBJ databases">
        <title>Massive genome expansion in bonnet fungi (Mycena s.s.) driven by repeated elements and novel gene families across ecological guilds.</title>
        <authorList>
            <consortium name="Lawrence Berkeley National Laboratory"/>
            <person name="Harder C.B."/>
            <person name="Miyauchi S."/>
            <person name="Viragh M."/>
            <person name="Kuo A."/>
            <person name="Thoen E."/>
            <person name="Andreopoulos B."/>
            <person name="Lu D."/>
            <person name="Skrede I."/>
            <person name="Drula E."/>
            <person name="Henrissat B."/>
            <person name="Morin E."/>
            <person name="Kohler A."/>
            <person name="Barry K."/>
            <person name="LaButti K."/>
            <person name="Morin E."/>
            <person name="Salamov A."/>
            <person name="Lipzen A."/>
            <person name="Mereny Z."/>
            <person name="Hegedus B."/>
            <person name="Baldrian P."/>
            <person name="Stursova M."/>
            <person name="Weitz H."/>
            <person name="Taylor A."/>
            <person name="Grigoriev I.V."/>
            <person name="Nagy L.G."/>
            <person name="Martin F."/>
            <person name="Kauserud H."/>
        </authorList>
    </citation>
    <scope>NUCLEOTIDE SEQUENCE</scope>
    <source>
        <strain evidence="2">CBHHK188m</strain>
    </source>
</reference>
<dbReference type="EMBL" id="JARJLG010000153">
    <property type="protein sequence ID" value="KAJ7735635.1"/>
    <property type="molecule type" value="Genomic_DNA"/>
</dbReference>
<organism evidence="2 3">
    <name type="scientific">Mycena maculata</name>
    <dbReference type="NCBI Taxonomy" id="230809"/>
    <lineage>
        <taxon>Eukaryota</taxon>
        <taxon>Fungi</taxon>
        <taxon>Dikarya</taxon>
        <taxon>Basidiomycota</taxon>
        <taxon>Agaricomycotina</taxon>
        <taxon>Agaricomycetes</taxon>
        <taxon>Agaricomycetidae</taxon>
        <taxon>Agaricales</taxon>
        <taxon>Marasmiineae</taxon>
        <taxon>Mycenaceae</taxon>
        <taxon>Mycena</taxon>
    </lineage>
</organism>
<comment type="caution">
    <text evidence="2">The sequence shown here is derived from an EMBL/GenBank/DDBJ whole genome shotgun (WGS) entry which is preliminary data.</text>
</comment>
<evidence type="ECO:0000313" key="2">
    <source>
        <dbReference type="EMBL" id="KAJ7735635.1"/>
    </source>
</evidence>